<dbReference type="SUPFAM" id="SSF50249">
    <property type="entry name" value="Nucleic acid-binding proteins"/>
    <property type="match status" value="1"/>
</dbReference>
<dbReference type="EMBL" id="OZ034817">
    <property type="protein sequence ID" value="CAL1384397.1"/>
    <property type="molecule type" value="Genomic_DNA"/>
</dbReference>
<evidence type="ECO:0008006" key="3">
    <source>
        <dbReference type="Google" id="ProtNLM"/>
    </source>
</evidence>
<protein>
    <recommendedName>
        <fullName evidence="3">Replication protein A OB domain-containing protein</fullName>
    </recommendedName>
</protein>
<dbReference type="PANTHER" id="PTHR47165">
    <property type="entry name" value="OS03G0429900 PROTEIN"/>
    <property type="match status" value="1"/>
</dbReference>
<reference evidence="1 2" key="1">
    <citation type="submission" date="2024-04" db="EMBL/GenBank/DDBJ databases">
        <authorList>
            <person name="Fracassetti M."/>
        </authorList>
    </citation>
    <scope>NUCLEOTIDE SEQUENCE [LARGE SCALE GENOMIC DNA]</scope>
</reference>
<keyword evidence="2" id="KW-1185">Reference proteome</keyword>
<organism evidence="1 2">
    <name type="scientific">Linum trigynum</name>
    <dbReference type="NCBI Taxonomy" id="586398"/>
    <lineage>
        <taxon>Eukaryota</taxon>
        <taxon>Viridiplantae</taxon>
        <taxon>Streptophyta</taxon>
        <taxon>Embryophyta</taxon>
        <taxon>Tracheophyta</taxon>
        <taxon>Spermatophyta</taxon>
        <taxon>Magnoliopsida</taxon>
        <taxon>eudicotyledons</taxon>
        <taxon>Gunneridae</taxon>
        <taxon>Pentapetalae</taxon>
        <taxon>rosids</taxon>
        <taxon>fabids</taxon>
        <taxon>Malpighiales</taxon>
        <taxon>Linaceae</taxon>
        <taxon>Linum</taxon>
    </lineage>
</organism>
<dbReference type="InterPro" id="IPR012340">
    <property type="entry name" value="NA-bd_OB-fold"/>
</dbReference>
<proteinExistence type="predicted"/>
<sequence length="161" mass="17388">MAAGIRRNLSVGKIYVIKSFGLSNPPNQYRPCSFDLALGLLPSTSFQACSLPAESFTVDAYEFVPFSQLNTRDGNHRYLTDVVGQLNSISGISHKITNNGPAVKQTVIIEDESGAKVTITLWDEFSAVLDHVALTQADSIEAVILAFGGLLVNKLGGIFFH</sequence>
<dbReference type="Gene3D" id="2.40.50.140">
    <property type="entry name" value="Nucleic acid-binding proteins"/>
    <property type="match status" value="1"/>
</dbReference>
<dbReference type="PANTHER" id="PTHR47165:SF4">
    <property type="entry name" value="OS03G0429900 PROTEIN"/>
    <property type="match status" value="1"/>
</dbReference>
<gene>
    <name evidence="1" type="ORF">LTRI10_LOCUS25605</name>
</gene>
<name>A0AAV2EF70_9ROSI</name>
<dbReference type="Proteomes" id="UP001497516">
    <property type="component" value="Chromosome 4"/>
</dbReference>
<dbReference type="AlphaFoldDB" id="A0AAV2EF70"/>
<evidence type="ECO:0000313" key="2">
    <source>
        <dbReference type="Proteomes" id="UP001497516"/>
    </source>
</evidence>
<evidence type="ECO:0000313" key="1">
    <source>
        <dbReference type="EMBL" id="CAL1384397.1"/>
    </source>
</evidence>
<accession>A0AAV2EF70</accession>